<feature type="active site" description="Charge relay system" evidence="2">
    <location>
        <position position="207"/>
    </location>
</feature>
<feature type="active site" description="Nucleophile" evidence="2">
    <location>
        <position position="78"/>
    </location>
</feature>
<dbReference type="ESTHER" id="9baci-i8ujr5">
    <property type="family name" value="CarbLipBact_2"/>
</dbReference>
<evidence type="ECO:0000256" key="1">
    <source>
        <dbReference type="ARBA" id="ARBA00022801"/>
    </source>
</evidence>
<keyword evidence="6" id="KW-1185">Reference proteome</keyword>
<evidence type="ECO:0000256" key="3">
    <source>
        <dbReference type="PIRSR" id="PIRSR017388-2"/>
    </source>
</evidence>
<dbReference type="PIRSF" id="PIRSF017388">
    <property type="entry name" value="Esterase_lipase"/>
    <property type="match status" value="1"/>
</dbReference>
<dbReference type="Proteomes" id="UP000004080">
    <property type="component" value="Unassembled WGS sequence"/>
</dbReference>
<accession>I8UJR5</accession>
<gene>
    <name evidence="5" type="ORF">A374_02354</name>
</gene>
<dbReference type="InterPro" id="IPR029058">
    <property type="entry name" value="AB_hydrolase_fold"/>
</dbReference>
<sequence>MVGCLCLHGFTGGPFEVQPVADYLRARTDWEIAVPTYPGHGELLHLRGVKQARWVEEAERAFLALRQKHDTLYVVGFSMGGMIAAYLAAKYQCQKVVLLSASAFYLNPIHLQDELSAWLRMKQSHAPHDEWMYKQYWHRVTKTPVSALFQFRKLVKALKPSFSQITAQTLIVQGKKDGLVPLKSAHYIYETIPSDQKKLLYLKDSRHMICHDVNSEELLTEVYTFLQER</sequence>
<dbReference type="InterPro" id="IPR012354">
    <property type="entry name" value="Esterase_lipase"/>
</dbReference>
<evidence type="ECO:0000259" key="4">
    <source>
        <dbReference type="Pfam" id="PF12146"/>
    </source>
</evidence>
<dbReference type="InterPro" id="IPR050266">
    <property type="entry name" value="AB_hydrolase_sf"/>
</dbReference>
<evidence type="ECO:0000313" key="6">
    <source>
        <dbReference type="Proteomes" id="UP000004080"/>
    </source>
</evidence>
<dbReference type="SUPFAM" id="SSF53474">
    <property type="entry name" value="alpha/beta-Hydrolases"/>
    <property type="match status" value="1"/>
</dbReference>
<dbReference type="Pfam" id="PF12146">
    <property type="entry name" value="Hydrolase_4"/>
    <property type="match status" value="1"/>
</dbReference>
<dbReference type="eggNOG" id="COG1647">
    <property type="taxonomic scope" value="Bacteria"/>
</dbReference>
<dbReference type="GO" id="GO:0052689">
    <property type="term" value="F:carboxylic ester hydrolase activity"/>
    <property type="evidence" value="ECO:0007669"/>
    <property type="project" value="InterPro"/>
</dbReference>
<dbReference type="Gene3D" id="3.40.50.1820">
    <property type="entry name" value="alpha/beta hydrolase"/>
    <property type="match status" value="1"/>
</dbReference>
<dbReference type="PANTHER" id="PTHR43798:SF31">
    <property type="entry name" value="AB HYDROLASE SUPERFAMILY PROTEIN YCLE"/>
    <property type="match status" value="1"/>
</dbReference>
<dbReference type="PATRIC" id="fig|1196324.3.peg.471"/>
<dbReference type="PANTHER" id="PTHR43798">
    <property type="entry name" value="MONOACYLGLYCEROL LIPASE"/>
    <property type="match status" value="1"/>
</dbReference>
<reference evidence="5 6" key="1">
    <citation type="journal article" date="2012" name="J. Bacteriol.">
        <title>Genome of Bacillus macauensis ZFHKF-1, a Long-Chain-Forming Bacterium.</title>
        <authorList>
            <person name="Cai L."/>
            <person name="Zhang T."/>
        </authorList>
    </citation>
    <scope>NUCLEOTIDE SEQUENCE [LARGE SCALE GENOMIC DNA]</scope>
    <source>
        <strain evidence="5 6">ZFHKF-1</strain>
    </source>
</reference>
<evidence type="ECO:0000313" key="5">
    <source>
        <dbReference type="EMBL" id="EIT87058.1"/>
    </source>
</evidence>
<dbReference type="STRING" id="1196324.A374_02354"/>
<feature type="binding site" evidence="3">
    <location>
        <position position="10"/>
    </location>
    <ligand>
        <name>substrate</name>
    </ligand>
</feature>
<evidence type="ECO:0000256" key="2">
    <source>
        <dbReference type="PIRSR" id="PIRSR017388-1"/>
    </source>
</evidence>
<dbReference type="InterPro" id="IPR022742">
    <property type="entry name" value="Hydrolase_4"/>
</dbReference>
<comment type="caution">
    <text evidence="5">The sequence shown here is derived from an EMBL/GenBank/DDBJ whole genome shotgun (WGS) entry which is preliminary data.</text>
</comment>
<protein>
    <submittedName>
        <fullName evidence="5">Carboxylesterase</fullName>
    </submittedName>
</protein>
<feature type="domain" description="Serine aminopeptidase S33" evidence="4">
    <location>
        <begin position="5"/>
        <end position="213"/>
    </location>
</feature>
<organism evidence="5 6">
    <name type="scientific">Fictibacillus macauensis ZFHKF-1</name>
    <dbReference type="NCBI Taxonomy" id="1196324"/>
    <lineage>
        <taxon>Bacteria</taxon>
        <taxon>Bacillati</taxon>
        <taxon>Bacillota</taxon>
        <taxon>Bacilli</taxon>
        <taxon>Bacillales</taxon>
        <taxon>Fictibacillaceae</taxon>
        <taxon>Fictibacillus</taxon>
    </lineage>
</organism>
<proteinExistence type="predicted"/>
<dbReference type="GO" id="GO:0016020">
    <property type="term" value="C:membrane"/>
    <property type="evidence" value="ECO:0007669"/>
    <property type="project" value="TreeGrafter"/>
</dbReference>
<feature type="active site" description="Charge relay system" evidence="2">
    <location>
        <position position="177"/>
    </location>
</feature>
<dbReference type="AlphaFoldDB" id="I8UJR5"/>
<feature type="binding site" evidence="3">
    <location>
        <position position="79"/>
    </location>
    <ligand>
        <name>substrate</name>
    </ligand>
</feature>
<dbReference type="EMBL" id="AKKV01000019">
    <property type="protein sequence ID" value="EIT87058.1"/>
    <property type="molecule type" value="Genomic_DNA"/>
</dbReference>
<dbReference type="RefSeq" id="WP_007200570.1">
    <property type="nucleotide sequence ID" value="NZ_AKKV01000019.1"/>
</dbReference>
<name>I8UJR5_9BACL</name>
<keyword evidence="1" id="KW-0378">Hydrolase</keyword>
<dbReference type="OrthoDB" id="9786110at2"/>